<evidence type="ECO:0000256" key="1">
    <source>
        <dbReference type="ARBA" id="ARBA00001933"/>
    </source>
</evidence>
<sequence>MGYRRKGEAGIRIPPDGYLKQASELCRQHNVLFVADEIQTGLGRTGKPFACDWEDVKPDVYILGKALGGGVIPVSAVCADEPILDVFEPGSHGSTFGGNPLACAVANASIEVLLEEVLIENSLTLGDYFIEQLRLIKNPAIKEVRGKGLFIGVELDQAARPYCERLMEKGLLCKETHQYTIRFAPPLTIQKEELDWALERIRQILGGF</sequence>
<dbReference type="AlphaFoldDB" id="A0A7I8DA09"/>
<dbReference type="GO" id="GO:0055129">
    <property type="term" value="P:L-proline biosynthetic process"/>
    <property type="evidence" value="ECO:0007669"/>
    <property type="project" value="UniProtKB-UniPathway"/>
</dbReference>
<reference evidence="3 4" key="1">
    <citation type="submission" date="2020-08" db="EMBL/GenBank/DDBJ databases">
        <title>Complete Genome Sequence of Effusibacillus dendaii Strain skT53, Isolated from Farmland soil.</title>
        <authorList>
            <person name="Konishi T."/>
            <person name="Kawasaki H."/>
        </authorList>
    </citation>
    <scope>NUCLEOTIDE SEQUENCE [LARGE SCALE GENOMIC DNA]</scope>
    <source>
        <strain evidence="4">skT53</strain>
    </source>
</reference>
<dbReference type="KEGG" id="eff:skT53_19980"/>
<dbReference type="InterPro" id="IPR015422">
    <property type="entry name" value="PyrdxlP-dep_Trfase_small"/>
</dbReference>
<comment type="cofactor">
    <cofactor evidence="1">
        <name>pyridoxal 5'-phosphate</name>
        <dbReference type="ChEBI" id="CHEBI:597326"/>
    </cofactor>
</comment>
<keyword evidence="2" id="KW-0663">Pyridoxal phosphate</keyword>
<dbReference type="UniPathway" id="UPA00098">
    <property type="reaction ID" value="UER00358"/>
</dbReference>
<dbReference type="GO" id="GO:0030170">
    <property type="term" value="F:pyridoxal phosphate binding"/>
    <property type="evidence" value="ECO:0007669"/>
    <property type="project" value="InterPro"/>
</dbReference>
<name>A0A7I8DA09_9BACL</name>
<dbReference type="SUPFAM" id="SSF53383">
    <property type="entry name" value="PLP-dependent transferases"/>
    <property type="match status" value="1"/>
</dbReference>
<dbReference type="PANTHER" id="PTHR11986">
    <property type="entry name" value="AMINOTRANSFERASE CLASS III"/>
    <property type="match status" value="1"/>
</dbReference>
<protein>
    <recommendedName>
        <fullName evidence="5">Ornithine aminotransferase</fullName>
    </recommendedName>
</protein>
<dbReference type="InterPro" id="IPR005814">
    <property type="entry name" value="Aminotrans_3"/>
</dbReference>
<dbReference type="PANTHER" id="PTHR11986:SF18">
    <property type="entry name" value="ORNITHINE AMINOTRANSFERASE, MITOCHONDRIAL"/>
    <property type="match status" value="1"/>
</dbReference>
<proteinExistence type="predicted"/>
<dbReference type="Pfam" id="PF00202">
    <property type="entry name" value="Aminotran_3"/>
    <property type="match status" value="1"/>
</dbReference>
<dbReference type="InterPro" id="IPR049704">
    <property type="entry name" value="Aminotrans_3_PPA_site"/>
</dbReference>
<gene>
    <name evidence="3" type="ORF">skT53_19980</name>
</gene>
<dbReference type="InterPro" id="IPR015424">
    <property type="entry name" value="PyrdxlP-dep_Trfase"/>
</dbReference>
<dbReference type="Gene3D" id="3.90.1150.10">
    <property type="entry name" value="Aspartate Aminotransferase, domain 1"/>
    <property type="match status" value="1"/>
</dbReference>
<dbReference type="Proteomes" id="UP000593802">
    <property type="component" value="Chromosome"/>
</dbReference>
<dbReference type="InterPro" id="IPR015421">
    <property type="entry name" value="PyrdxlP-dep_Trfase_major"/>
</dbReference>
<dbReference type="InterPro" id="IPR050103">
    <property type="entry name" value="Class-III_PLP-dep_AT"/>
</dbReference>
<evidence type="ECO:0000256" key="2">
    <source>
        <dbReference type="ARBA" id="ARBA00022898"/>
    </source>
</evidence>
<dbReference type="EMBL" id="AP023366">
    <property type="protein sequence ID" value="BCJ87013.1"/>
    <property type="molecule type" value="Genomic_DNA"/>
</dbReference>
<dbReference type="Gene3D" id="3.40.640.10">
    <property type="entry name" value="Type I PLP-dependent aspartate aminotransferase-like (Major domain)"/>
    <property type="match status" value="1"/>
</dbReference>
<dbReference type="GO" id="GO:0008483">
    <property type="term" value="F:transaminase activity"/>
    <property type="evidence" value="ECO:0007669"/>
    <property type="project" value="InterPro"/>
</dbReference>
<evidence type="ECO:0000313" key="4">
    <source>
        <dbReference type="Proteomes" id="UP000593802"/>
    </source>
</evidence>
<evidence type="ECO:0000313" key="3">
    <source>
        <dbReference type="EMBL" id="BCJ87013.1"/>
    </source>
</evidence>
<dbReference type="GO" id="GO:0042802">
    <property type="term" value="F:identical protein binding"/>
    <property type="evidence" value="ECO:0007669"/>
    <property type="project" value="TreeGrafter"/>
</dbReference>
<evidence type="ECO:0008006" key="5">
    <source>
        <dbReference type="Google" id="ProtNLM"/>
    </source>
</evidence>
<keyword evidence="4" id="KW-1185">Reference proteome</keyword>
<dbReference type="PROSITE" id="PS00600">
    <property type="entry name" value="AA_TRANSFER_CLASS_3"/>
    <property type="match status" value="1"/>
</dbReference>
<accession>A0A7I8DA09</accession>
<organism evidence="3 4">
    <name type="scientific">Effusibacillus dendaii</name>
    <dbReference type="NCBI Taxonomy" id="2743772"/>
    <lineage>
        <taxon>Bacteria</taxon>
        <taxon>Bacillati</taxon>
        <taxon>Bacillota</taxon>
        <taxon>Bacilli</taxon>
        <taxon>Bacillales</taxon>
        <taxon>Alicyclobacillaceae</taxon>
        <taxon>Effusibacillus</taxon>
    </lineage>
</organism>